<evidence type="ECO:0000313" key="1">
    <source>
        <dbReference type="EMBL" id="MEJ8306599.1"/>
    </source>
</evidence>
<name>A0ACC6PI72_9BACL</name>
<sequence>MGEQLFKGTAAVVGLAIGFLFGGLSMLINLLLILVIVDWLTGWAAAWIRGELRSRVGFKGIVLKVAIFAVVAIAHFIDGVLGDMHMFRDAVIFFYLANELLSVIENMGKMGVAMPPIIRDAVRIFENRTKVKENPQLIPEEQPEAIKIEKSETSAGEENKTA</sequence>
<keyword evidence="2" id="KW-1185">Reference proteome</keyword>
<reference evidence="1" key="1">
    <citation type="submission" date="2024-03" db="EMBL/GenBank/DDBJ databases">
        <title>Whole genome sequecning of epiphytes from Marcgravia umbellata leaves.</title>
        <authorList>
            <person name="Kumar G."/>
            <person name="Savka M.A."/>
        </authorList>
    </citation>
    <scope>NUCLEOTIDE SEQUENCE</scope>
    <source>
        <strain evidence="1">RIT_BL5</strain>
    </source>
</reference>
<accession>A0ACC6PI72</accession>
<proteinExistence type="predicted"/>
<comment type="caution">
    <text evidence="1">The sequence shown here is derived from an EMBL/GenBank/DDBJ whole genome shotgun (WGS) entry which is preliminary data.</text>
</comment>
<protein>
    <submittedName>
        <fullName evidence="1">Phage holin family protein</fullName>
    </submittedName>
</protein>
<evidence type="ECO:0000313" key="2">
    <source>
        <dbReference type="Proteomes" id="UP001380953"/>
    </source>
</evidence>
<organism evidence="1 2">
    <name type="scientific">Saccharibacillus sacchari</name>
    <dbReference type="NCBI Taxonomy" id="456493"/>
    <lineage>
        <taxon>Bacteria</taxon>
        <taxon>Bacillati</taxon>
        <taxon>Bacillota</taxon>
        <taxon>Bacilli</taxon>
        <taxon>Bacillales</taxon>
        <taxon>Paenibacillaceae</taxon>
        <taxon>Saccharibacillus</taxon>
    </lineage>
</organism>
<gene>
    <name evidence="1" type="ORF">WKI47_22040</name>
</gene>
<dbReference type="EMBL" id="JBBKAR010000056">
    <property type="protein sequence ID" value="MEJ8306599.1"/>
    <property type="molecule type" value="Genomic_DNA"/>
</dbReference>
<dbReference type="Proteomes" id="UP001380953">
    <property type="component" value="Unassembled WGS sequence"/>
</dbReference>